<evidence type="ECO:0000256" key="1">
    <source>
        <dbReference type="ARBA" id="ARBA00008842"/>
    </source>
</evidence>
<dbReference type="GO" id="GO:0120009">
    <property type="term" value="P:intermembrane lipid transfer"/>
    <property type="evidence" value="ECO:0007669"/>
    <property type="project" value="UniProtKB-ARBA"/>
</dbReference>
<dbReference type="Gene3D" id="2.40.160.120">
    <property type="match status" value="1"/>
</dbReference>
<evidence type="ECO:0000313" key="6">
    <source>
        <dbReference type="Proteomes" id="UP001165289"/>
    </source>
</evidence>
<name>A0AAV7JWS5_9METZ</name>
<sequence>MENTEQEIFHDASCENLAPNSTKIFAGSFAPEDEIRSKDFSILPFSDPRQELPGRSPVQRFSIWSMLKEFVGNDLTHISLPIILNEPLSTLQKYFECFSHGGDMYNLMNTTDPIERLEYIAGVFAVSQSSLAHRIYKPFNPLLGETYEIMNNNKDFYFVTEQVSHHPPISAIHFQLPKIRVRGFIGQSIKFWGTSIDILIDGTFNYEFLDENGEVETLITLSNVPPCSARNIIMGNIWLERHGVMHFVNHTTGHKLNLNFKKKNWFNNRELHAVEGVLVDKNGKELRNLYGNWNNEVWSCTPETYKRIKAHSNLSKGPDSKLLCKAIPKLPNSEQYFNMPQFSIALNELRENMNLPPTDARFRPDISFLENGDLERASAEKHRLEEKQRAARRLREARGETWTPLWFDLVPNPATKKEEWLFNYKYLEQNFHKCPDIY</sequence>
<evidence type="ECO:0000256" key="4">
    <source>
        <dbReference type="RuleBase" id="RU003845"/>
    </source>
</evidence>
<dbReference type="PANTHER" id="PTHR10972">
    <property type="entry name" value="OXYSTEROL-BINDING PROTEIN-RELATED"/>
    <property type="match status" value="1"/>
</dbReference>
<dbReference type="AlphaFoldDB" id="A0AAV7JWS5"/>
<organism evidence="5 6">
    <name type="scientific">Oopsacas minuta</name>
    <dbReference type="NCBI Taxonomy" id="111878"/>
    <lineage>
        <taxon>Eukaryota</taxon>
        <taxon>Metazoa</taxon>
        <taxon>Porifera</taxon>
        <taxon>Hexactinellida</taxon>
        <taxon>Hexasterophora</taxon>
        <taxon>Lyssacinosida</taxon>
        <taxon>Leucopsacidae</taxon>
        <taxon>Oopsacas</taxon>
    </lineage>
</organism>
<dbReference type="FunFam" id="2.40.160.120:FF:000001">
    <property type="entry name" value="Oxysterol-binding protein"/>
    <property type="match status" value="1"/>
</dbReference>
<evidence type="ECO:0000256" key="3">
    <source>
        <dbReference type="RuleBase" id="RU003844"/>
    </source>
</evidence>
<dbReference type="GO" id="GO:0032934">
    <property type="term" value="F:sterol binding"/>
    <property type="evidence" value="ECO:0007669"/>
    <property type="project" value="TreeGrafter"/>
</dbReference>
<comment type="similarity">
    <text evidence="1 3">Belongs to the OSBP family.</text>
</comment>
<dbReference type="GO" id="GO:0005829">
    <property type="term" value="C:cytosol"/>
    <property type="evidence" value="ECO:0007669"/>
    <property type="project" value="TreeGrafter"/>
</dbReference>
<dbReference type="InterPro" id="IPR018494">
    <property type="entry name" value="Oxysterol-bd_CS"/>
</dbReference>
<gene>
    <name evidence="5" type="ORF">LOD99_3595</name>
</gene>
<proteinExistence type="inferred from homology"/>
<dbReference type="Proteomes" id="UP001165289">
    <property type="component" value="Unassembled WGS sequence"/>
</dbReference>
<protein>
    <recommendedName>
        <fullName evidence="4">Oxysterol-binding protein</fullName>
    </recommendedName>
</protein>
<dbReference type="InterPro" id="IPR037239">
    <property type="entry name" value="OSBP_sf"/>
</dbReference>
<evidence type="ECO:0000256" key="2">
    <source>
        <dbReference type="ARBA" id="ARBA00023121"/>
    </source>
</evidence>
<dbReference type="Pfam" id="PF01237">
    <property type="entry name" value="Oxysterol_BP"/>
    <property type="match status" value="1"/>
</dbReference>
<reference evidence="5 6" key="1">
    <citation type="journal article" date="2023" name="BMC Biol.">
        <title>The compact genome of the sponge Oopsacas minuta (Hexactinellida) is lacking key metazoan core genes.</title>
        <authorList>
            <person name="Santini S."/>
            <person name="Schenkelaars Q."/>
            <person name="Jourda C."/>
            <person name="Duchesne M."/>
            <person name="Belahbib H."/>
            <person name="Rocher C."/>
            <person name="Selva M."/>
            <person name="Riesgo A."/>
            <person name="Vervoort M."/>
            <person name="Leys S.P."/>
            <person name="Kodjabachian L."/>
            <person name="Le Bivic A."/>
            <person name="Borchiellini C."/>
            <person name="Claverie J.M."/>
            <person name="Renard E."/>
        </authorList>
    </citation>
    <scope>NUCLEOTIDE SEQUENCE [LARGE SCALE GENOMIC DNA]</scope>
    <source>
        <strain evidence="5">SPO-2</strain>
    </source>
</reference>
<evidence type="ECO:0000313" key="5">
    <source>
        <dbReference type="EMBL" id="KAI6653376.1"/>
    </source>
</evidence>
<comment type="caution">
    <text evidence="5">The sequence shown here is derived from an EMBL/GenBank/DDBJ whole genome shotgun (WGS) entry which is preliminary data.</text>
</comment>
<dbReference type="PROSITE" id="PS01013">
    <property type="entry name" value="OSBP"/>
    <property type="match status" value="1"/>
</dbReference>
<keyword evidence="6" id="KW-1185">Reference proteome</keyword>
<keyword evidence="4" id="KW-0813">Transport</keyword>
<keyword evidence="2" id="KW-0446">Lipid-binding</keyword>
<keyword evidence="4" id="KW-0445">Lipid transport</keyword>
<dbReference type="EMBL" id="JAKMXF010000277">
    <property type="protein sequence ID" value="KAI6653376.1"/>
    <property type="molecule type" value="Genomic_DNA"/>
</dbReference>
<dbReference type="GO" id="GO:0016020">
    <property type="term" value="C:membrane"/>
    <property type="evidence" value="ECO:0007669"/>
    <property type="project" value="TreeGrafter"/>
</dbReference>
<accession>A0AAV7JWS5</accession>
<dbReference type="Gene3D" id="3.30.70.3490">
    <property type="match status" value="1"/>
</dbReference>
<dbReference type="SUPFAM" id="SSF144000">
    <property type="entry name" value="Oxysterol-binding protein-like"/>
    <property type="match status" value="1"/>
</dbReference>
<dbReference type="InterPro" id="IPR000648">
    <property type="entry name" value="Oxysterol-bd"/>
</dbReference>